<dbReference type="AlphaFoldDB" id="U5QC87"/>
<evidence type="ECO:0000256" key="3">
    <source>
        <dbReference type="ARBA" id="ARBA00022884"/>
    </source>
</evidence>
<reference evidence="8 9" key="1">
    <citation type="journal article" date="2013" name="PLoS ONE">
        <title>Cultivation and Complete Genome Sequencing of Gloeobacter kilaueensis sp. nov., from a Lava Cave in Kilauea Caldera, Hawai'i.</title>
        <authorList>
            <person name="Saw J.H."/>
            <person name="Schatz M."/>
            <person name="Brown M.V."/>
            <person name="Kunkel D.D."/>
            <person name="Foster J.S."/>
            <person name="Shick H."/>
            <person name="Christensen S."/>
            <person name="Hou S."/>
            <person name="Wan X."/>
            <person name="Donachie S.P."/>
        </authorList>
    </citation>
    <scope>NUCLEOTIDE SEQUENCE [LARGE SCALE GENOMIC DNA]</scope>
    <source>
        <strain evidence="9">JS</strain>
    </source>
</reference>
<dbReference type="InterPro" id="IPR008532">
    <property type="entry name" value="NFACT_RNA-bd"/>
</dbReference>
<dbReference type="STRING" id="1183438.GKIL_0191"/>
<dbReference type="GO" id="GO:0072344">
    <property type="term" value="P:rescue of stalled ribosome"/>
    <property type="evidence" value="ECO:0007669"/>
    <property type="project" value="UniProtKB-UniRule"/>
</dbReference>
<dbReference type="PATRIC" id="fig|1183438.3.peg.191"/>
<keyword evidence="9" id="KW-1185">Reference proteome</keyword>
<keyword evidence="3 5" id="KW-0694">RNA-binding</keyword>
<dbReference type="PANTHER" id="PTHR15239">
    <property type="entry name" value="NUCLEAR EXPORT MEDIATOR FACTOR NEMF"/>
    <property type="match status" value="1"/>
</dbReference>
<evidence type="ECO:0000313" key="8">
    <source>
        <dbReference type="EMBL" id="AGY56438.1"/>
    </source>
</evidence>
<evidence type="ECO:0000256" key="1">
    <source>
        <dbReference type="ARBA" id="ARBA00022555"/>
    </source>
</evidence>
<comment type="similarity">
    <text evidence="5">Belongs to the NEMF family.</text>
</comment>
<name>U5QC87_GLOK1</name>
<organism evidence="8 9">
    <name type="scientific">Gloeobacter kilaueensis (strain ATCC BAA-2537 / CCAP 1431/1 / ULC 316 / JS1)</name>
    <dbReference type="NCBI Taxonomy" id="1183438"/>
    <lineage>
        <taxon>Bacteria</taxon>
        <taxon>Bacillati</taxon>
        <taxon>Cyanobacteriota</taxon>
        <taxon>Cyanophyceae</taxon>
        <taxon>Gloeobacterales</taxon>
        <taxon>Gloeobacteraceae</taxon>
        <taxon>Gloeobacter</taxon>
    </lineage>
</organism>
<gene>
    <name evidence="5" type="primary">rqcH</name>
    <name evidence="8" type="ORF">GKIL_0191</name>
</gene>
<dbReference type="GO" id="GO:0000049">
    <property type="term" value="F:tRNA binding"/>
    <property type="evidence" value="ECO:0007669"/>
    <property type="project" value="UniProtKB-UniRule"/>
</dbReference>
<evidence type="ECO:0000313" key="9">
    <source>
        <dbReference type="Proteomes" id="UP000017396"/>
    </source>
</evidence>
<dbReference type="eggNOG" id="COG1293">
    <property type="taxonomic scope" value="Bacteria"/>
</dbReference>
<dbReference type="Pfam" id="PF05670">
    <property type="entry name" value="NFACT-R_1"/>
    <property type="match status" value="1"/>
</dbReference>
<dbReference type="GO" id="GO:0019843">
    <property type="term" value="F:rRNA binding"/>
    <property type="evidence" value="ECO:0007669"/>
    <property type="project" value="UniProtKB-UniRule"/>
</dbReference>
<protein>
    <recommendedName>
        <fullName evidence="5">Rqc2 homolog RqcH</fullName>
        <shortName evidence="5">RqcH</shortName>
    </recommendedName>
</protein>
<dbReference type="Pfam" id="PF05833">
    <property type="entry name" value="NFACT_N"/>
    <property type="match status" value="1"/>
</dbReference>
<sequence>MQAVDFTTLSAAVVELKDNWLPARIEQIRQDDYQTIRLLLKTLGGQRWLLASCHPQAARLHFVNSGGEAARSRTTRFAFASTLHQHLVGQVLVRCEQPAWERVVQLGFARRPEEPPQVQLYVEVMGKYSNIVLCDQQGQILAVAHSVSTSQSRVRPVQLGEIYRPPPPLTGPAPSRSESFLQWRSRLEIVPKPVGPLLVQTYRSVSQVLASQLLTQAKLGTQIRTDELSEADWQAIWQLWQQWLTCLEENRYQPGWSGSGYTVLGWNLSEAVPSLHLLLEHYYTEQLQAGLLNAKRSRLKQALKVALARAVKREHKQEQMIVQAGEVERYKQVADLLMAHLNQTVPGARHIQLADFETGCPVRIDLDPTKDLVGNAQAYYRRHRKAKRTRQSVEPLLAQTREEIAYLEQVAATVELLSEHSDLGALLEVETELVQQEYLDAKEKPAATAGPVPFEQFALANGSVVLVGRNNRQNEQLTFEVAAPTDLWFHAQEIPGSHVVLKVPAGERAEAEAVQLAANLAAYYSRARHSAHVPVIYTERRHVRKLRGARPGLVTFRDEKVIWAAPDQLPPQAPEPEVDALRHPPSQKNY</sequence>
<evidence type="ECO:0000259" key="7">
    <source>
        <dbReference type="Pfam" id="PF05670"/>
    </source>
</evidence>
<dbReference type="RefSeq" id="WP_023171442.1">
    <property type="nucleotide sequence ID" value="NC_022600.1"/>
</dbReference>
<dbReference type="HOGENOM" id="CLU_022481_1_0_3"/>
<feature type="domain" description="NFACT RNA-binding" evidence="7">
    <location>
        <begin position="457"/>
        <end position="556"/>
    </location>
</feature>
<proteinExistence type="inferred from homology"/>
<dbReference type="InterPro" id="IPR043682">
    <property type="entry name" value="RqcH_bacterial"/>
</dbReference>
<dbReference type="GO" id="GO:0043023">
    <property type="term" value="F:ribosomal large subunit binding"/>
    <property type="evidence" value="ECO:0007669"/>
    <property type="project" value="UniProtKB-UniRule"/>
</dbReference>
<dbReference type="HAMAP" id="MF_00844_B">
    <property type="entry name" value="RqcH_B"/>
    <property type="match status" value="1"/>
</dbReference>
<keyword evidence="4 5" id="KW-0648">Protein biosynthesis</keyword>
<evidence type="ECO:0000256" key="4">
    <source>
        <dbReference type="ARBA" id="ARBA00022917"/>
    </source>
</evidence>
<dbReference type="PANTHER" id="PTHR15239:SF6">
    <property type="entry name" value="RIBOSOME QUALITY CONTROL COMPLEX SUBUNIT NEMF"/>
    <property type="match status" value="1"/>
</dbReference>
<evidence type="ECO:0000256" key="6">
    <source>
        <dbReference type="SAM" id="MobiDB-lite"/>
    </source>
</evidence>
<comment type="function">
    <text evidence="5">Key component of the ribosome quality control system (RQC), a ribosome-associated complex that mediates the extraction of incompletely synthesized nascent chains from stalled ribosomes and their subsequent degradation. RqcH recruits Ala-charged tRNA, and with RqcP directs the elongation of stalled nascent chains on 50S ribosomal subunits, leading to non-templated C-terminal alanine extensions (Ala tail). The Ala tail promotes nascent chain degradation. May add between 1 and at least 8 Ala residues. Binds to stalled 50S ribosomal subunits.</text>
</comment>
<dbReference type="Proteomes" id="UP000017396">
    <property type="component" value="Chromosome"/>
</dbReference>
<comment type="subunit">
    <text evidence="5">Associates with stalled 50S ribosomal subunits. Binds to RqcP.</text>
</comment>
<dbReference type="KEGG" id="glj:GKIL_0191"/>
<dbReference type="Gene3D" id="2.30.310.10">
    <property type="entry name" value="ibrinogen binding protein from staphylococcus aureus domain"/>
    <property type="match status" value="1"/>
</dbReference>
<keyword evidence="1 5" id="KW-0820">tRNA-binding</keyword>
<dbReference type="GO" id="GO:1990112">
    <property type="term" value="C:RQC complex"/>
    <property type="evidence" value="ECO:0007669"/>
    <property type="project" value="TreeGrafter"/>
</dbReference>
<dbReference type="EMBL" id="CP003587">
    <property type="protein sequence ID" value="AGY56438.1"/>
    <property type="molecule type" value="Genomic_DNA"/>
</dbReference>
<accession>U5QC87</accession>
<keyword evidence="2 5" id="KW-0699">rRNA-binding</keyword>
<evidence type="ECO:0000256" key="2">
    <source>
        <dbReference type="ARBA" id="ARBA00022730"/>
    </source>
</evidence>
<evidence type="ECO:0000256" key="5">
    <source>
        <dbReference type="HAMAP-Rule" id="MF_00844"/>
    </source>
</evidence>
<dbReference type="OrthoDB" id="9766163at2"/>
<dbReference type="InterPro" id="IPR051608">
    <property type="entry name" value="RQC_Subunit_NEMF"/>
</dbReference>
<feature type="region of interest" description="Disordered" evidence="6">
    <location>
        <begin position="567"/>
        <end position="590"/>
    </location>
</feature>